<protein>
    <submittedName>
        <fullName evidence="1">Uncharacterized protein</fullName>
    </submittedName>
</protein>
<sequence length="83" mass="8930">MAQPDNTIPDHGALVGWEARPLGETLMLTLQTRSSGSDDSEAAHSQALLLTQQQAVQLAHNLFRATGETPPQKPSPLRRLFGG</sequence>
<name>A0A1C7D756_9SPHN</name>
<organism evidence="1 2">
    <name type="scientific">Paraurantiacibacter namhicola</name>
    <dbReference type="NCBI Taxonomy" id="645517"/>
    <lineage>
        <taxon>Bacteria</taxon>
        <taxon>Pseudomonadati</taxon>
        <taxon>Pseudomonadota</taxon>
        <taxon>Alphaproteobacteria</taxon>
        <taxon>Sphingomonadales</taxon>
        <taxon>Erythrobacteraceae</taxon>
        <taxon>Paraurantiacibacter</taxon>
    </lineage>
</organism>
<dbReference type="EMBL" id="CP016545">
    <property type="protein sequence ID" value="ANU07314.1"/>
    <property type="molecule type" value="Genomic_DNA"/>
</dbReference>
<dbReference type="KEGG" id="anh:A6F65_01004"/>
<gene>
    <name evidence="1" type="ORF">A6F65_01004</name>
</gene>
<dbReference type="OrthoDB" id="7507855at2"/>
<dbReference type="Proteomes" id="UP000092698">
    <property type="component" value="Chromosome"/>
</dbReference>
<keyword evidence="2" id="KW-1185">Reference proteome</keyword>
<proteinExistence type="predicted"/>
<reference evidence="1 2" key="1">
    <citation type="submission" date="2016-07" db="EMBL/GenBank/DDBJ databases">
        <title>Complete genome sequence of Altererythrobacter namhicola JCM 16345T, containing esterase-encoding genes.</title>
        <authorList>
            <person name="Cheng H."/>
            <person name="Wu Y.-H."/>
            <person name="Jian S.-L."/>
            <person name="Huo Y.-Y."/>
            <person name="Wang C.-S."/>
            <person name="Xu X.-W."/>
        </authorList>
    </citation>
    <scope>NUCLEOTIDE SEQUENCE [LARGE SCALE GENOMIC DNA]</scope>
    <source>
        <strain evidence="1 2">JCM 16345</strain>
    </source>
</reference>
<dbReference type="STRING" id="645517.A6F65_01004"/>
<evidence type="ECO:0000313" key="1">
    <source>
        <dbReference type="EMBL" id="ANU07314.1"/>
    </source>
</evidence>
<evidence type="ECO:0000313" key="2">
    <source>
        <dbReference type="Proteomes" id="UP000092698"/>
    </source>
</evidence>
<accession>A0A1C7D756</accession>
<dbReference type="RefSeq" id="WP_067786469.1">
    <property type="nucleotide sequence ID" value="NZ_CP016545.1"/>
</dbReference>
<dbReference type="AlphaFoldDB" id="A0A1C7D756"/>